<dbReference type="Gene3D" id="3.30.230.10">
    <property type="match status" value="1"/>
</dbReference>
<name>A0A0F7U6T3_NEOCL</name>
<dbReference type="SUPFAM" id="SSF54211">
    <property type="entry name" value="Ribosomal protein S5 domain 2-like"/>
    <property type="match status" value="1"/>
</dbReference>
<evidence type="ECO:0000256" key="3">
    <source>
        <dbReference type="ARBA" id="ARBA00023274"/>
    </source>
</evidence>
<dbReference type="GO" id="GO:0015935">
    <property type="term" value="C:small ribosomal subunit"/>
    <property type="evidence" value="ECO:0007669"/>
    <property type="project" value="TreeGrafter"/>
</dbReference>
<dbReference type="PANTHER" id="PTHR21569:SF1">
    <property type="entry name" value="SMALL RIBOSOMAL SUBUNIT PROTEIN US9M"/>
    <property type="match status" value="1"/>
</dbReference>
<evidence type="ECO:0000256" key="1">
    <source>
        <dbReference type="ARBA" id="ARBA00005251"/>
    </source>
</evidence>
<evidence type="ECO:0000256" key="2">
    <source>
        <dbReference type="ARBA" id="ARBA00022980"/>
    </source>
</evidence>
<evidence type="ECO:0000256" key="4">
    <source>
        <dbReference type="RuleBase" id="RU003815"/>
    </source>
</evidence>
<evidence type="ECO:0000313" key="6">
    <source>
        <dbReference type="EMBL" id="CEL64385.1"/>
    </source>
</evidence>
<dbReference type="PROSITE" id="PS00360">
    <property type="entry name" value="RIBOSOMAL_S9"/>
    <property type="match status" value="1"/>
</dbReference>
<protein>
    <submittedName>
        <fullName evidence="6">30S ribosomal protein S9, related</fullName>
    </submittedName>
</protein>
<dbReference type="AlphaFoldDB" id="A0A0F7U6T3"/>
<dbReference type="GO" id="GO:0003723">
    <property type="term" value="F:RNA binding"/>
    <property type="evidence" value="ECO:0007669"/>
    <property type="project" value="TreeGrafter"/>
</dbReference>
<feature type="region of interest" description="Disordered" evidence="5">
    <location>
        <begin position="1"/>
        <end position="20"/>
    </location>
</feature>
<dbReference type="Pfam" id="PF00380">
    <property type="entry name" value="Ribosomal_S9"/>
    <property type="match status" value="1"/>
</dbReference>
<reference evidence="6" key="1">
    <citation type="journal article" date="2015" name="PLoS ONE">
        <title>Comprehensive Evaluation of Toxoplasma gondii VEG and Neospora caninum LIV Genomes with Tachyzoite Stage Transcriptome and Proteome Defines Novel Transcript Features.</title>
        <authorList>
            <person name="Ramaprasad A."/>
            <person name="Mourier T."/>
            <person name="Naeem R."/>
            <person name="Malas T.B."/>
            <person name="Moussa E."/>
            <person name="Panigrahi A."/>
            <person name="Vermont S.J."/>
            <person name="Otto T.D."/>
            <person name="Wastling J."/>
            <person name="Pain A."/>
        </authorList>
    </citation>
    <scope>NUCLEOTIDE SEQUENCE</scope>
    <source>
        <strain evidence="6">Liverpool</strain>
    </source>
</reference>
<dbReference type="PANTHER" id="PTHR21569">
    <property type="entry name" value="RIBOSOMAL PROTEIN S9"/>
    <property type="match status" value="1"/>
</dbReference>
<dbReference type="InterPro" id="IPR000754">
    <property type="entry name" value="Ribosomal_uS9"/>
</dbReference>
<sequence>MARRLQRPPASAGERRTQLTSVHQGASALTLLPCPLGSLPRASLLLAWTATPLSRSSTCFATSSLSFLSWSSSVSGVSARLSSTLASTHSALPGAPSTSSSSRGSARRASPASFSSARTRSSCSHPSRIPRRCTALSLGRFRESRLWETSTQDGTRDCSRIQDPSSLPVLSSRLSTGLCRSFPHFHASSFASPALSHSSASSSRLPGSVFSSPSGVASSRAPPPLSLTRLFSSLSSAPWSGSRPPTPKASAQRRPLSVDEALYLAKEANVYTVEELQRIIMQSPSFSPGKDPILLENFFNTAEEDESELTAQAAGGEEGLESAEGLVTDLALFGDKGVVEGDREGSDQQATRNSAEGALISGAIVRAFNPERMKVFIHNGSEWLWQAEGTGTRKRAAAHVIIRRGTGQVRVNKDEDLYVRWPFYYNRMDVLQPFYLTGTAGIYDLFIHVRGGGSSGQAGAVRLAVGRALVNACPACASRLEEDMVLYEDTRQRMPKMPGRMKARKMRTWTKR</sequence>
<gene>
    <name evidence="6" type="ORF">BN1204_002860</name>
</gene>
<keyword evidence="3 4" id="KW-0687">Ribonucleoprotein</keyword>
<evidence type="ECO:0000256" key="5">
    <source>
        <dbReference type="SAM" id="MobiDB-lite"/>
    </source>
</evidence>
<dbReference type="InterPro" id="IPR014721">
    <property type="entry name" value="Ribsml_uS5_D2-typ_fold_subgr"/>
</dbReference>
<organism evidence="6">
    <name type="scientific">Neospora caninum (strain Liverpool)</name>
    <dbReference type="NCBI Taxonomy" id="572307"/>
    <lineage>
        <taxon>Eukaryota</taxon>
        <taxon>Sar</taxon>
        <taxon>Alveolata</taxon>
        <taxon>Apicomplexa</taxon>
        <taxon>Conoidasida</taxon>
        <taxon>Coccidia</taxon>
        <taxon>Eucoccidiorida</taxon>
        <taxon>Eimeriorina</taxon>
        <taxon>Sarcocystidae</taxon>
        <taxon>Neospora</taxon>
    </lineage>
</organism>
<dbReference type="EMBL" id="LN714475">
    <property type="protein sequence ID" value="CEL64385.1"/>
    <property type="molecule type" value="Genomic_DNA"/>
</dbReference>
<accession>A0A0F7U6T3</accession>
<comment type="similarity">
    <text evidence="1 4">Belongs to the universal ribosomal protein uS9 family.</text>
</comment>
<dbReference type="GO" id="GO:0003735">
    <property type="term" value="F:structural constituent of ribosome"/>
    <property type="evidence" value="ECO:0007669"/>
    <property type="project" value="InterPro"/>
</dbReference>
<feature type="region of interest" description="Disordered" evidence="5">
    <location>
        <begin position="202"/>
        <end position="222"/>
    </location>
</feature>
<proteinExistence type="inferred from homology"/>
<dbReference type="GO" id="GO:0006412">
    <property type="term" value="P:translation"/>
    <property type="evidence" value="ECO:0007669"/>
    <property type="project" value="InterPro"/>
</dbReference>
<feature type="compositionally biased region" description="Low complexity" evidence="5">
    <location>
        <begin position="88"/>
        <end position="127"/>
    </location>
</feature>
<dbReference type="InterPro" id="IPR020574">
    <property type="entry name" value="Ribosomal_uS9_CS"/>
</dbReference>
<dbReference type="InterPro" id="IPR020568">
    <property type="entry name" value="Ribosomal_Su5_D2-typ_SF"/>
</dbReference>
<feature type="region of interest" description="Disordered" evidence="5">
    <location>
        <begin position="88"/>
        <end position="128"/>
    </location>
</feature>
<keyword evidence="2 4" id="KW-0689">Ribosomal protein</keyword>